<dbReference type="Proteomes" id="UP001232148">
    <property type="component" value="Unassembled WGS sequence"/>
</dbReference>
<organism evidence="2 3">
    <name type="scientific">Colletotrichum zoysiae</name>
    <dbReference type="NCBI Taxonomy" id="1216348"/>
    <lineage>
        <taxon>Eukaryota</taxon>
        <taxon>Fungi</taxon>
        <taxon>Dikarya</taxon>
        <taxon>Ascomycota</taxon>
        <taxon>Pezizomycotina</taxon>
        <taxon>Sordariomycetes</taxon>
        <taxon>Hypocreomycetidae</taxon>
        <taxon>Glomerellales</taxon>
        <taxon>Glomerellaceae</taxon>
        <taxon>Colletotrichum</taxon>
        <taxon>Colletotrichum graminicola species complex</taxon>
    </lineage>
</organism>
<feature type="compositionally biased region" description="Pro residues" evidence="1">
    <location>
        <begin position="102"/>
        <end position="116"/>
    </location>
</feature>
<comment type="caution">
    <text evidence="2">The sequence shown here is derived from an EMBL/GenBank/DDBJ whole genome shotgun (WGS) entry which is preliminary data.</text>
</comment>
<gene>
    <name evidence="2" type="ORF">LX32DRAFT_277235</name>
</gene>
<evidence type="ECO:0000256" key="1">
    <source>
        <dbReference type="SAM" id="MobiDB-lite"/>
    </source>
</evidence>
<feature type="region of interest" description="Disordered" evidence="1">
    <location>
        <begin position="1"/>
        <end position="116"/>
    </location>
</feature>
<name>A0AAD9H4E6_9PEZI</name>
<proteinExistence type="predicted"/>
<dbReference type="AlphaFoldDB" id="A0AAD9H4E6"/>
<reference evidence="2" key="1">
    <citation type="submission" date="2021-06" db="EMBL/GenBank/DDBJ databases">
        <title>Comparative genomics, transcriptomics and evolutionary studies reveal genomic signatures of adaptation to plant cell wall in hemibiotrophic fungi.</title>
        <authorList>
            <consortium name="DOE Joint Genome Institute"/>
            <person name="Baroncelli R."/>
            <person name="Diaz J.F."/>
            <person name="Benocci T."/>
            <person name="Peng M."/>
            <person name="Battaglia E."/>
            <person name="Haridas S."/>
            <person name="Andreopoulos W."/>
            <person name="Labutti K."/>
            <person name="Pangilinan J."/>
            <person name="Floch G.L."/>
            <person name="Makela M.R."/>
            <person name="Henrissat B."/>
            <person name="Grigoriev I.V."/>
            <person name="Crouch J.A."/>
            <person name="De Vries R.P."/>
            <person name="Sukno S.A."/>
            <person name="Thon M.R."/>
        </authorList>
    </citation>
    <scope>NUCLEOTIDE SEQUENCE</scope>
    <source>
        <strain evidence="2">MAFF235873</strain>
    </source>
</reference>
<keyword evidence="3" id="KW-1185">Reference proteome</keyword>
<evidence type="ECO:0000313" key="2">
    <source>
        <dbReference type="EMBL" id="KAK2021097.1"/>
    </source>
</evidence>
<accession>A0AAD9H4E6</accession>
<feature type="compositionally biased region" description="Basic and acidic residues" evidence="1">
    <location>
        <begin position="58"/>
        <end position="67"/>
    </location>
</feature>
<sequence>MPTAGSPEQKKRKEPTQPDCPALALLVPAGGRGGGSRVIGLGTRGHEPPGWSMATESDSGRRCRPDRTSSAGTGGEVRREKGRERERERSSDAWSWLGTRPASPPPPPPPSPTGRP</sequence>
<evidence type="ECO:0000313" key="3">
    <source>
        <dbReference type="Proteomes" id="UP001232148"/>
    </source>
</evidence>
<protein>
    <submittedName>
        <fullName evidence="2">Uncharacterized protein</fullName>
    </submittedName>
</protein>
<feature type="compositionally biased region" description="Basic and acidic residues" evidence="1">
    <location>
        <begin position="76"/>
        <end position="91"/>
    </location>
</feature>
<dbReference type="EMBL" id="MU843138">
    <property type="protein sequence ID" value="KAK2021097.1"/>
    <property type="molecule type" value="Genomic_DNA"/>
</dbReference>